<dbReference type="RefSeq" id="WP_149487774.1">
    <property type="nucleotide sequence ID" value="NZ_CP036150.1"/>
</dbReference>
<keyword evidence="4" id="KW-0963">Cytoplasm</keyword>
<dbReference type="SUPFAM" id="SSF54534">
    <property type="entry name" value="FKBP-like"/>
    <property type="match status" value="1"/>
</dbReference>
<dbReference type="PANTHER" id="PTHR47861">
    <property type="entry name" value="FKBP-TYPE PEPTIDYL-PROLYL CIS-TRANS ISOMERASE SLYD"/>
    <property type="match status" value="1"/>
</dbReference>
<keyword evidence="7 9" id="KW-0413">Isomerase</keyword>
<dbReference type="AlphaFoldDB" id="A0A5C1QQ29"/>
<protein>
    <recommendedName>
        <fullName evidence="10">Peptidyl-prolyl cis-trans isomerase</fullName>
        <ecNumber evidence="10">5.2.1.8</ecNumber>
    </recommendedName>
</protein>
<dbReference type="KEGG" id="ock:EXM22_17535"/>
<dbReference type="Gene3D" id="3.10.50.40">
    <property type="match status" value="1"/>
</dbReference>
<evidence type="ECO:0000313" key="12">
    <source>
        <dbReference type="EMBL" id="QEN09701.1"/>
    </source>
</evidence>
<evidence type="ECO:0000256" key="5">
    <source>
        <dbReference type="ARBA" id="ARBA00023110"/>
    </source>
</evidence>
<dbReference type="InterPro" id="IPR046357">
    <property type="entry name" value="PPIase_dom_sf"/>
</dbReference>
<dbReference type="PROSITE" id="PS50059">
    <property type="entry name" value="FKBP_PPIASE"/>
    <property type="match status" value="1"/>
</dbReference>
<gene>
    <name evidence="12" type="ORF">EXM22_17535</name>
</gene>
<comment type="catalytic activity">
    <reaction evidence="1 9 10">
        <text>[protein]-peptidylproline (omega=180) = [protein]-peptidylproline (omega=0)</text>
        <dbReference type="Rhea" id="RHEA:16237"/>
        <dbReference type="Rhea" id="RHEA-COMP:10747"/>
        <dbReference type="Rhea" id="RHEA-COMP:10748"/>
        <dbReference type="ChEBI" id="CHEBI:83833"/>
        <dbReference type="ChEBI" id="CHEBI:83834"/>
        <dbReference type="EC" id="5.2.1.8"/>
    </reaction>
</comment>
<dbReference type="InterPro" id="IPR001179">
    <property type="entry name" value="PPIase_FKBP_dom"/>
</dbReference>
<name>A0A5C1QQ29_9SPIO</name>
<reference evidence="12 13" key="1">
    <citation type="submission" date="2019-02" db="EMBL/GenBank/DDBJ databases">
        <title>Complete Genome Sequence and Methylome Analysis of free living Spirochaetas.</title>
        <authorList>
            <person name="Fomenkov A."/>
            <person name="Dubinina G."/>
            <person name="Leshcheva N."/>
            <person name="Mikheeva N."/>
            <person name="Grabovich M."/>
            <person name="Vincze T."/>
            <person name="Roberts R.J."/>
        </authorList>
    </citation>
    <scope>NUCLEOTIDE SEQUENCE [LARGE SCALE GENOMIC DNA]</scope>
    <source>
        <strain evidence="12 13">K2</strain>
    </source>
</reference>
<sequence length="160" mass="17162">MKINGKCVVSMDYKLRNEAGEILDASGTGDPLVFLHGVGALVPGLEKELNGKTSGDTLRVKVSPAEGYGEHMPQLIQKLPKESFQGVDDIEVGMEFQASSEDGHVMVVRVDSIDGDEITINGNHPLAGMTLDFEVGITDVREATAEELEHGHVHGAHGHH</sequence>
<evidence type="ECO:0000256" key="8">
    <source>
        <dbReference type="ARBA" id="ARBA00037071"/>
    </source>
</evidence>
<dbReference type="OrthoDB" id="9808891at2"/>
<evidence type="ECO:0000256" key="1">
    <source>
        <dbReference type="ARBA" id="ARBA00000971"/>
    </source>
</evidence>
<dbReference type="EMBL" id="CP036150">
    <property type="protein sequence ID" value="QEN09701.1"/>
    <property type="molecule type" value="Genomic_DNA"/>
</dbReference>
<dbReference type="Pfam" id="PF00254">
    <property type="entry name" value="FKBP_C"/>
    <property type="match status" value="1"/>
</dbReference>
<organism evidence="12 13">
    <name type="scientific">Oceanispirochaeta crateris</name>
    <dbReference type="NCBI Taxonomy" id="2518645"/>
    <lineage>
        <taxon>Bacteria</taxon>
        <taxon>Pseudomonadati</taxon>
        <taxon>Spirochaetota</taxon>
        <taxon>Spirochaetia</taxon>
        <taxon>Spirochaetales</taxon>
        <taxon>Spirochaetaceae</taxon>
        <taxon>Oceanispirochaeta</taxon>
    </lineage>
</organism>
<evidence type="ECO:0000313" key="13">
    <source>
        <dbReference type="Proteomes" id="UP000324209"/>
    </source>
</evidence>
<evidence type="ECO:0000256" key="9">
    <source>
        <dbReference type="PROSITE-ProRule" id="PRU00277"/>
    </source>
</evidence>
<proteinExistence type="inferred from homology"/>
<comment type="subcellular location">
    <subcellularLocation>
        <location evidence="2">Cytoplasm</location>
    </subcellularLocation>
</comment>
<dbReference type="GO" id="GO:0042026">
    <property type="term" value="P:protein refolding"/>
    <property type="evidence" value="ECO:0007669"/>
    <property type="project" value="UniProtKB-ARBA"/>
</dbReference>
<dbReference type="EC" id="5.2.1.8" evidence="10"/>
<dbReference type="PANTHER" id="PTHR47861:SF3">
    <property type="entry name" value="FKBP-TYPE PEPTIDYL-PROLYL CIS-TRANS ISOMERASE SLYD"/>
    <property type="match status" value="1"/>
</dbReference>
<evidence type="ECO:0000256" key="4">
    <source>
        <dbReference type="ARBA" id="ARBA00022490"/>
    </source>
</evidence>
<comment type="similarity">
    <text evidence="3 10">Belongs to the FKBP-type PPIase family.</text>
</comment>
<accession>A0A5C1QQ29</accession>
<keyword evidence="5 9" id="KW-0697">Rotamase</keyword>
<evidence type="ECO:0000256" key="3">
    <source>
        <dbReference type="ARBA" id="ARBA00006577"/>
    </source>
</evidence>
<keyword evidence="13" id="KW-1185">Reference proteome</keyword>
<keyword evidence="6" id="KW-0143">Chaperone</keyword>
<evidence type="ECO:0000256" key="2">
    <source>
        <dbReference type="ARBA" id="ARBA00004496"/>
    </source>
</evidence>
<evidence type="ECO:0000256" key="6">
    <source>
        <dbReference type="ARBA" id="ARBA00023186"/>
    </source>
</evidence>
<evidence type="ECO:0000259" key="11">
    <source>
        <dbReference type="PROSITE" id="PS50059"/>
    </source>
</evidence>
<feature type="domain" description="PPIase FKBP-type" evidence="11">
    <location>
        <begin position="6"/>
        <end position="95"/>
    </location>
</feature>
<comment type="function">
    <text evidence="8">Also involved in hydrogenase metallocenter assembly, probably by participating in the nickel insertion step. This function in hydrogenase biosynthesis requires chaperone activity and the presence of the metal-binding domain, but not PPIase activity.</text>
</comment>
<evidence type="ECO:0000256" key="10">
    <source>
        <dbReference type="RuleBase" id="RU003915"/>
    </source>
</evidence>
<dbReference type="GO" id="GO:0003755">
    <property type="term" value="F:peptidyl-prolyl cis-trans isomerase activity"/>
    <property type="evidence" value="ECO:0007669"/>
    <property type="project" value="UniProtKB-UniRule"/>
</dbReference>
<evidence type="ECO:0000256" key="7">
    <source>
        <dbReference type="ARBA" id="ARBA00023235"/>
    </source>
</evidence>
<dbReference type="GO" id="GO:0005737">
    <property type="term" value="C:cytoplasm"/>
    <property type="evidence" value="ECO:0007669"/>
    <property type="project" value="UniProtKB-SubCell"/>
</dbReference>
<dbReference type="Proteomes" id="UP000324209">
    <property type="component" value="Chromosome"/>
</dbReference>